<organism evidence="1 2">
    <name type="scientific">Chitinophaga horti</name>
    <dbReference type="NCBI Taxonomy" id="2920382"/>
    <lineage>
        <taxon>Bacteria</taxon>
        <taxon>Pseudomonadati</taxon>
        <taxon>Bacteroidota</taxon>
        <taxon>Chitinophagia</taxon>
        <taxon>Chitinophagales</taxon>
        <taxon>Chitinophagaceae</taxon>
        <taxon>Chitinophaga</taxon>
    </lineage>
</organism>
<dbReference type="EMBL" id="CP107006">
    <property type="protein sequence ID" value="UYQ91272.1"/>
    <property type="molecule type" value="Genomic_DNA"/>
</dbReference>
<gene>
    <name evidence="1" type="ORF">MKQ68_14360</name>
</gene>
<dbReference type="RefSeq" id="WP_264279732.1">
    <property type="nucleotide sequence ID" value="NZ_CP107006.1"/>
</dbReference>
<keyword evidence="2" id="KW-1185">Reference proteome</keyword>
<protein>
    <submittedName>
        <fullName evidence="1">Uncharacterized protein</fullName>
    </submittedName>
</protein>
<sequence>MSNVNEISEVYRKYLIKYTFGNVGYYSVVGADTSLEDAPDKIMVDQKGDILLFRTPLSLYSFISSHSYFFDNETLQKWVDRNNMNAIPYAQINLDALISEKILDKNVDVFEEIFSVLGMVKDYAQQVQNALLLNILEGEIICQLNDKLADYYLWKEVSELVLCNDVDLISKVLREVYLQLSARLYIIG</sequence>
<dbReference type="Proteomes" id="UP001162741">
    <property type="component" value="Chromosome"/>
</dbReference>
<accession>A0ABY6IV68</accession>
<evidence type="ECO:0000313" key="1">
    <source>
        <dbReference type="EMBL" id="UYQ91272.1"/>
    </source>
</evidence>
<name>A0ABY6IV68_9BACT</name>
<reference evidence="1" key="1">
    <citation type="submission" date="2022-10" db="EMBL/GenBank/DDBJ databases">
        <title>Chitinophaga sp. nov., isolated from soil.</title>
        <authorList>
            <person name="Jeon C.O."/>
        </authorList>
    </citation>
    <scope>NUCLEOTIDE SEQUENCE</scope>
    <source>
        <strain evidence="1">R8</strain>
    </source>
</reference>
<evidence type="ECO:0000313" key="2">
    <source>
        <dbReference type="Proteomes" id="UP001162741"/>
    </source>
</evidence>
<proteinExistence type="predicted"/>